<dbReference type="PANTHER" id="PTHR36114">
    <property type="entry name" value="16.7 KDA PROTEIN IN WHIE LOCUS"/>
    <property type="match status" value="1"/>
</dbReference>
<feature type="domain" description="Cupin type-1" evidence="2">
    <location>
        <begin position="48"/>
        <end position="136"/>
    </location>
</feature>
<evidence type="ECO:0000259" key="2">
    <source>
        <dbReference type="Pfam" id="PF00190"/>
    </source>
</evidence>
<accession>A0A6A5YM14</accession>
<dbReference type="AlphaFoldDB" id="A0A6A5YM14"/>
<evidence type="ECO:0000256" key="1">
    <source>
        <dbReference type="SAM" id="MobiDB-lite"/>
    </source>
</evidence>
<dbReference type="OrthoDB" id="204928at2759"/>
<dbReference type="Gene3D" id="2.60.120.10">
    <property type="entry name" value="Jelly Rolls"/>
    <property type="match status" value="1"/>
</dbReference>
<sequence length="150" mass="16529">MSTSFIRPKLSIPTTLANIKNTFAPVMVALINNDTELRMVKIKGEFIWHSHPNTDELWYILEGGPLTIRYKAPANTDKGEEEGDGKEGSEGKEEAVVLEKGDVFIVPEGVQHCPFSTEEVSCLVVERTGTLNTGDRGVGERTAVIQDVRN</sequence>
<feature type="region of interest" description="Disordered" evidence="1">
    <location>
        <begin position="71"/>
        <end position="93"/>
    </location>
</feature>
<keyword evidence="4" id="KW-1185">Reference proteome</keyword>
<dbReference type="EMBL" id="ML977352">
    <property type="protein sequence ID" value="KAF2107744.1"/>
    <property type="molecule type" value="Genomic_DNA"/>
</dbReference>
<name>A0A6A5YM14_9PLEO</name>
<dbReference type="InterPro" id="IPR014710">
    <property type="entry name" value="RmlC-like_jellyroll"/>
</dbReference>
<dbReference type="InterPro" id="IPR011051">
    <property type="entry name" value="RmlC_Cupin_sf"/>
</dbReference>
<gene>
    <name evidence="3" type="ORF">BDV96DRAFT_653528</name>
</gene>
<dbReference type="Pfam" id="PF00190">
    <property type="entry name" value="Cupin_1"/>
    <property type="match status" value="1"/>
</dbReference>
<dbReference type="InterPro" id="IPR052044">
    <property type="entry name" value="PKS_Associated_Protein"/>
</dbReference>
<evidence type="ECO:0000313" key="3">
    <source>
        <dbReference type="EMBL" id="KAF2107744.1"/>
    </source>
</evidence>
<protein>
    <recommendedName>
        <fullName evidence="2">Cupin type-1 domain-containing protein</fullName>
    </recommendedName>
</protein>
<proteinExistence type="predicted"/>
<dbReference type="PANTHER" id="PTHR36114:SF1">
    <property type="entry name" value="16.7 KDA PROTEIN IN WHIE LOCUS"/>
    <property type="match status" value="1"/>
</dbReference>
<dbReference type="SUPFAM" id="SSF51182">
    <property type="entry name" value="RmlC-like cupins"/>
    <property type="match status" value="1"/>
</dbReference>
<dbReference type="Proteomes" id="UP000799770">
    <property type="component" value="Unassembled WGS sequence"/>
</dbReference>
<evidence type="ECO:0000313" key="4">
    <source>
        <dbReference type="Proteomes" id="UP000799770"/>
    </source>
</evidence>
<organism evidence="3 4">
    <name type="scientific">Lophiotrema nucula</name>
    <dbReference type="NCBI Taxonomy" id="690887"/>
    <lineage>
        <taxon>Eukaryota</taxon>
        <taxon>Fungi</taxon>
        <taxon>Dikarya</taxon>
        <taxon>Ascomycota</taxon>
        <taxon>Pezizomycotina</taxon>
        <taxon>Dothideomycetes</taxon>
        <taxon>Pleosporomycetidae</taxon>
        <taxon>Pleosporales</taxon>
        <taxon>Lophiotremataceae</taxon>
        <taxon>Lophiotrema</taxon>
    </lineage>
</organism>
<dbReference type="InterPro" id="IPR006045">
    <property type="entry name" value="Cupin_1"/>
</dbReference>
<reference evidence="3" key="1">
    <citation type="journal article" date="2020" name="Stud. Mycol.">
        <title>101 Dothideomycetes genomes: a test case for predicting lifestyles and emergence of pathogens.</title>
        <authorList>
            <person name="Haridas S."/>
            <person name="Albert R."/>
            <person name="Binder M."/>
            <person name="Bloem J."/>
            <person name="Labutti K."/>
            <person name="Salamov A."/>
            <person name="Andreopoulos B."/>
            <person name="Baker S."/>
            <person name="Barry K."/>
            <person name="Bills G."/>
            <person name="Bluhm B."/>
            <person name="Cannon C."/>
            <person name="Castanera R."/>
            <person name="Culley D."/>
            <person name="Daum C."/>
            <person name="Ezra D."/>
            <person name="Gonzalez J."/>
            <person name="Henrissat B."/>
            <person name="Kuo A."/>
            <person name="Liang C."/>
            <person name="Lipzen A."/>
            <person name="Lutzoni F."/>
            <person name="Magnuson J."/>
            <person name="Mondo S."/>
            <person name="Nolan M."/>
            <person name="Ohm R."/>
            <person name="Pangilinan J."/>
            <person name="Park H.-J."/>
            <person name="Ramirez L."/>
            <person name="Alfaro M."/>
            <person name="Sun H."/>
            <person name="Tritt A."/>
            <person name="Yoshinaga Y."/>
            <person name="Zwiers L.-H."/>
            <person name="Turgeon B."/>
            <person name="Goodwin S."/>
            <person name="Spatafora J."/>
            <person name="Crous P."/>
            <person name="Grigoriev I."/>
        </authorList>
    </citation>
    <scope>NUCLEOTIDE SEQUENCE</scope>
    <source>
        <strain evidence="3">CBS 627.86</strain>
    </source>
</reference>